<dbReference type="Pfam" id="PF14559">
    <property type="entry name" value="TPR_19"/>
    <property type="match status" value="1"/>
</dbReference>
<dbReference type="OrthoDB" id="9814887at2"/>
<dbReference type="EC" id="3.4.-.-" evidence="11"/>
<dbReference type="GO" id="GO:0004222">
    <property type="term" value="F:metalloendopeptidase activity"/>
    <property type="evidence" value="ECO:0007669"/>
    <property type="project" value="InterPro"/>
</dbReference>
<feature type="signal peptide" evidence="9">
    <location>
        <begin position="1"/>
        <end position="20"/>
    </location>
</feature>
<dbReference type="CDD" id="cd07324">
    <property type="entry name" value="M48C_Oma1-like"/>
    <property type="match status" value="1"/>
</dbReference>
<dbReference type="Gene3D" id="1.25.40.10">
    <property type="entry name" value="Tetratricopeptide repeat domain"/>
    <property type="match status" value="1"/>
</dbReference>
<feature type="chain" id="PRO_5012769917" evidence="9">
    <location>
        <begin position="21"/>
        <end position="433"/>
    </location>
</feature>
<keyword evidence="12" id="KW-1185">Reference proteome</keyword>
<dbReference type="Gene3D" id="3.30.2010.10">
    <property type="entry name" value="Metalloproteases ('zincins'), catalytic domain"/>
    <property type="match status" value="1"/>
</dbReference>
<dbReference type="Pfam" id="PF01435">
    <property type="entry name" value="Peptidase_M48"/>
    <property type="match status" value="1"/>
</dbReference>
<evidence type="ECO:0000256" key="6">
    <source>
        <dbReference type="PROSITE-ProRule" id="PRU00339"/>
    </source>
</evidence>
<feature type="region of interest" description="Disordered" evidence="8">
    <location>
        <begin position="409"/>
        <end position="433"/>
    </location>
</feature>
<dbReference type="InterPro" id="IPR019734">
    <property type="entry name" value="TPR_rpt"/>
</dbReference>
<keyword evidence="5 7" id="KW-0482">Metalloprotease</keyword>
<evidence type="ECO:0000256" key="2">
    <source>
        <dbReference type="ARBA" id="ARBA00022723"/>
    </source>
</evidence>
<dbReference type="PROSITE" id="PS50005">
    <property type="entry name" value="TPR"/>
    <property type="match status" value="1"/>
</dbReference>
<dbReference type="GO" id="GO:0016020">
    <property type="term" value="C:membrane"/>
    <property type="evidence" value="ECO:0007669"/>
    <property type="project" value="TreeGrafter"/>
</dbReference>
<evidence type="ECO:0000256" key="4">
    <source>
        <dbReference type="ARBA" id="ARBA00022833"/>
    </source>
</evidence>
<evidence type="ECO:0000256" key="8">
    <source>
        <dbReference type="SAM" id="MobiDB-lite"/>
    </source>
</evidence>
<dbReference type="GO" id="GO:0051603">
    <property type="term" value="P:proteolysis involved in protein catabolic process"/>
    <property type="evidence" value="ECO:0007669"/>
    <property type="project" value="TreeGrafter"/>
</dbReference>
<evidence type="ECO:0000259" key="10">
    <source>
        <dbReference type="Pfam" id="PF01435"/>
    </source>
</evidence>
<name>A0A1L9NRD8_9RHOB</name>
<comment type="similarity">
    <text evidence="7">Belongs to the peptidase M48 family.</text>
</comment>
<organism evidence="11 12">
    <name type="scientific">Planktotalea frisia</name>
    <dbReference type="NCBI Taxonomy" id="696762"/>
    <lineage>
        <taxon>Bacteria</taxon>
        <taxon>Pseudomonadati</taxon>
        <taxon>Pseudomonadota</taxon>
        <taxon>Alphaproteobacteria</taxon>
        <taxon>Rhodobacterales</taxon>
        <taxon>Paracoccaceae</taxon>
        <taxon>Planktotalea</taxon>
    </lineage>
</organism>
<dbReference type="InterPro" id="IPR001915">
    <property type="entry name" value="Peptidase_M48"/>
</dbReference>
<dbReference type="STRING" id="696762.PFRI_39810"/>
<reference evidence="11 12" key="1">
    <citation type="submission" date="2016-10" db="EMBL/GenBank/DDBJ databases">
        <title>Genome sequence of Planktotalea frisia SH6-1.</title>
        <authorList>
            <person name="Poehlein A."/>
            <person name="Bakenhus I."/>
            <person name="Voget S."/>
            <person name="Brinkhoff T."/>
            <person name="Simon M."/>
        </authorList>
    </citation>
    <scope>NUCLEOTIDE SEQUENCE [LARGE SCALE GENOMIC DNA]</scope>
    <source>
        <strain evidence="11 12">SH6-1</strain>
    </source>
</reference>
<keyword evidence="4 7" id="KW-0862">Zinc</keyword>
<evidence type="ECO:0000313" key="11">
    <source>
        <dbReference type="EMBL" id="OJI91799.1"/>
    </source>
</evidence>
<dbReference type="InterPro" id="IPR051156">
    <property type="entry name" value="Mito/Outer_Membr_Metalloprot"/>
</dbReference>
<dbReference type="GO" id="GO:0046872">
    <property type="term" value="F:metal ion binding"/>
    <property type="evidence" value="ECO:0007669"/>
    <property type="project" value="UniProtKB-KW"/>
</dbReference>
<sequence length="433" mass="46812">MRLLTALFVMLSLCAMPLRAQTLIRDADIEHSLGQLARPILQAAGLNPNRVKILLIDSRVPNAFVLDSNAIFLHTGMVTRLKSAEALQSVIAHEAAHIANGHLTRRRAVMNNRNNVTGLGIALAAAVAASGARGSGAIALGVASSAQRSFLSHSRSEESSADQSAVRYLAAAGISTRGAIEVHDIFKGQDVLSQARQDPYARSHPFSRDRVRAMEAYVSTYGGDIPYSATGSYWFERAKAKIWAFQQAPKSTLRRAKKMNVADIKLMMEAVAYHRRAQTGKAAGVMQTLLKSRPNDAYYHKLLGQILLEGRQFGAAVNAYARAAKLLPNNTLILAGYGRALLAAGQPKNALKVLENARSRDFRDPSALRDLGSAYSQTGQPAMASLAVAERYALSGRLKDAEIHAKRAAGRLPRGSGPWQRAQDVLSAAQREK</sequence>
<proteinExistence type="inferred from homology"/>
<protein>
    <submittedName>
        <fullName evidence="11">Beta-barrel assembly-enhancing protease</fullName>
        <ecNumber evidence="11">3.4.-.-</ecNumber>
    </submittedName>
</protein>
<feature type="domain" description="Peptidase M48" evidence="10">
    <location>
        <begin position="35"/>
        <end position="216"/>
    </location>
</feature>
<accession>A0A1L9NRD8</accession>
<dbReference type="PANTHER" id="PTHR22726:SF1">
    <property type="entry name" value="METALLOENDOPEPTIDASE OMA1, MITOCHONDRIAL"/>
    <property type="match status" value="1"/>
</dbReference>
<keyword evidence="1 7" id="KW-0645">Protease</keyword>
<dbReference type="Proteomes" id="UP000184514">
    <property type="component" value="Unassembled WGS sequence"/>
</dbReference>
<feature type="repeat" description="TPR" evidence="6">
    <location>
        <begin position="297"/>
        <end position="330"/>
    </location>
</feature>
<dbReference type="EMBL" id="MLCB01000216">
    <property type="protein sequence ID" value="OJI91799.1"/>
    <property type="molecule type" value="Genomic_DNA"/>
</dbReference>
<evidence type="ECO:0000256" key="9">
    <source>
        <dbReference type="SAM" id="SignalP"/>
    </source>
</evidence>
<evidence type="ECO:0000313" key="12">
    <source>
        <dbReference type="Proteomes" id="UP000184514"/>
    </source>
</evidence>
<keyword evidence="9" id="KW-0732">Signal</keyword>
<dbReference type="RefSeq" id="WP_072632450.1">
    <property type="nucleotide sequence ID" value="NZ_MLCB01000216.1"/>
</dbReference>
<dbReference type="InterPro" id="IPR011990">
    <property type="entry name" value="TPR-like_helical_dom_sf"/>
</dbReference>
<dbReference type="AlphaFoldDB" id="A0A1L9NRD8"/>
<evidence type="ECO:0000256" key="3">
    <source>
        <dbReference type="ARBA" id="ARBA00022801"/>
    </source>
</evidence>
<evidence type="ECO:0000256" key="1">
    <source>
        <dbReference type="ARBA" id="ARBA00022670"/>
    </source>
</evidence>
<dbReference type="SUPFAM" id="SSF48452">
    <property type="entry name" value="TPR-like"/>
    <property type="match status" value="1"/>
</dbReference>
<keyword evidence="2" id="KW-0479">Metal-binding</keyword>
<evidence type="ECO:0000256" key="5">
    <source>
        <dbReference type="ARBA" id="ARBA00023049"/>
    </source>
</evidence>
<evidence type="ECO:0000256" key="7">
    <source>
        <dbReference type="RuleBase" id="RU003983"/>
    </source>
</evidence>
<gene>
    <name evidence="11" type="primary">bepA_4</name>
    <name evidence="11" type="ORF">PFRI_39810</name>
</gene>
<comment type="caution">
    <text evidence="11">The sequence shown here is derived from an EMBL/GenBank/DDBJ whole genome shotgun (WGS) entry which is preliminary data.</text>
</comment>
<dbReference type="PANTHER" id="PTHR22726">
    <property type="entry name" value="METALLOENDOPEPTIDASE OMA1"/>
    <property type="match status" value="1"/>
</dbReference>
<keyword evidence="6" id="KW-0802">TPR repeat</keyword>
<keyword evidence="3 7" id="KW-0378">Hydrolase</keyword>
<comment type="cofactor">
    <cofactor evidence="7">
        <name>Zn(2+)</name>
        <dbReference type="ChEBI" id="CHEBI:29105"/>
    </cofactor>
    <text evidence="7">Binds 1 zinc ion per subunit.</text>
</comment>